<comment type="similarity">
    <text evidence="6">Belongs to the DyP-type peroxidase family.</text>
</comment>
<organism evidence="10 11">
    <name type="scientific">Talaromyces stipitatus (strain ATCC 10500 / CBS 375.48 / QM 6759 / NRRL 1006)</name>
    <name type="common">Penicillium stipitatum</name>
    <dbReference type="NCBI Taxonomy" id="441959"/>
    <lineage>
        <taxon>Eukaryota</taxon>
        <taxon>Fungi</taxon>
        <taxon>Dikarya</taxon>
        <taxon>Ascomycota</taxon>
        <taxon>Pezizomycotina</taxon>
        <taxon>Eurotiomycetes</taxon>
        <taxon>Eurotiomycetidae</taxon>
        <taxon>Eurotiales</taxon>
        <taxon>Trichocomaceae</taxon>
        <taxon>Talaromyces</taxon>
        <taxon>Talaromyces sect. Talaromyces</taxon>
    </lineage>
</organism>
<dbReference type="RefSeq" id="XP_002480228.1">
    <property type="nucleotide sequence ID" value="XM_002480183.1"/>
</dbReference>
<dbReference type="eggNOG" id="ENOG502S0NI">
    <property type="taxonomic scope" value="Eukaryota"/>
</dbReference>
<dbReference type="GeneID" id="8101739"/>
<proteinExistence type="inferred from homology"/>
<dbReference type="GO" id="GO:0046872">
    <property type="term" value="F:metal ion binding"/>
    <property type="evidence" value="ECO:0007669"/>
    <property type="project" value="UniProtKB-KW"/>
</dbReference>
<accession>B8M7R5</accession>
<dbReference type="InterPro" id="IPR048328">
    <property type="entry name" value="Dyp_perox_C"/>
</dbReference>
<dbReference type="PROSITE" id="PS51404">
    <property type="entry name" value="DYP_PEROXIDASE"/>
    <property type="match status" value="1"/>
</dbReference>
<dbReference type="PANTHER" id="PTHR30521:SF0">
    <property type="entry name" value="DYP-TYPE PEROXIDASE FAMILY PROTEIN"/>
    <property type="match status" value="1"/>
</dbReference>
<dbReference type="HOGENOM" id="CLU_044178_0_0_1"/>
<dbReference type="InterPro" id="IPR048327">
    <property type="entry name" value="Dyp_perox_N"/>
</dbReference>
<dbReference type="InterPro" id="IPR011008">
    <property type="entry name" value="Dimeric_a/b-barrel"/>
</dbReference>
<evidence type="ECO:0000313" key="11">
    <source>
        <dbReference type="Proteomes" id="UP000001745"/>
    </source>
</evidence>
<dbReference type="GO" id="GO:0005829">
    <property type="term" value="C:cytosol"/>
    <property type="evidence" value="ECO:0007669"/>
    <property type="project" value="TreeGrafter"/>
</dbReference>
<feature type="domain" description="Dyp-type peroxidase N-terminal" evidence="8">
    <location>
        <begin position="70"/>
        <end position="198"/>
    </location>
</feature>
<feature type="region of interest" description="Disordered" evidence="7">
    <location>
        <begin position="278"/>
        <end position="297"/>
    </location>
</feature>
<protein>
    <recommendedName>
        <fullName evidence="12">Dyp-type peroxidase</fullName>
    </recommendedName>
</protein>
<evidence type="ECO:0008006" key="12">
    <source>
        <dbReference type="Google" id="ProtNLM"/>
    </source>
</evidence>
<evidence type="ECO:0000256" key="1">
    <source>
        <dbReference type="ARBA" id="ARBA00001970"/>
    </source>
</evidence>
<reference evidence="11" key="1">
    <citation type="journal article" date="2015" name="Genome Announc.">
        <title>Genome sequence of the AIDS-associated pathogen Penicillium marneffei (ATCC18224) and its near taxonomic relative Talaromyces stipitatus (ATCC10500).</title>
        <authorList>
            <person name="Nierman W.C."/>
            <person name="Fedorova-Abrams N.D."/>
            <person name="Andrianopoulos A."/>
        </authorList>
    </citation>
    <scope>NUCLEOTIDE SEQUENCE [LARGE SCALE GENOMIC DNA]</scope>
    <source>
        <strain evidence="11">ATCC 10500 / CBS 375.48 / QM 6759 / NRRL 1006</strain>
    </source>
</reference>
<evidence type="ECO:0000259" key="8">
    <source>
        <dbReference type="Pfam" id="PF04261"/>
    </source>
</evidence>
<dbReference type="NCBIfam" id="TIGR01413">
    <property type="entry name" value="Dyp_perox_fam"/>
    <property type="match status" value="1"/>
</dbReference>
<evidence type="ECO:0000256" key="3">
    <source>
        <dbReference type="ARBA" id="ARBA00022723"/>
    </source>
</evidence>
<keyword evidence="2" id="KW-0575">Peroxidase</keyword>
<sequence length="375" mass="41291">MDYFRSLRSVHILGKKVYLKVISTLSSQHISKSNNEIRRHIPPFSKASTFNHTRKNKMSTSGAAVSLQPVDAPLTASATFLVLTVKNTDDALATVRSTLAGIASLSKNVAIRDPSAGFACTAAIGSDIWDRLTGLPRPAELHSFREVKGEKHVAISTPGDLLFHIRSERRDLCFEFERQLLDLLGDSVAVEDETTGFRYFDLRDLLGFVDGTANPVGPTIGSSILVAEEDDAKQHVVGGSYIVVQKYLHDLKAWKALKAEQQEAIIGRTKLDNIELDDAEPGQQQSHKSLATIEDEDGNEQSILRDNMPFGTPGSGDYGTYFIGYSRRLWVIERMLERMFIGDPPGLHDRILDFSKPVTGTTFFAPTASVLAKLG</sequence>
<dbReference type="GO" id="GO:0004601">
    <property type="term" value="F:peroxidase activity"/>
    <property type="evidence" value="ECO:0007669"/>
    <property type="project" value="UniProtKB-KW"/>
</dbReference>
<dbReference type="Pfam" id="PF04261">
    <property type="entry name" value="Dyp_perox_N"/>
    <property type="match status" value="1"/>
</dbReference>
<keyword evidence="4" id="KW-0560">Oxidoreductase</keyword>
<evidence type="ECO:0000256" key="6">
    <source>
        <dbReference type="ARBA" id="ARBA00025737"/>
    </source>
</evidence>
<dbReference type="VEuPathDB" id="FungiDB:TSTA_030600"/>
<keyword evidence="5" id="KW-0408">Iron</keyword>
<dbReference type="Pfam" id="PF20628">
    <property type="entry name" value="Dyp_perox_C"/>
    <property type="match status" value="1"/>
</dbReference>
<comment type="cofactor">
    <cofactor evidence="1">
        <name>heme b</name>
        <dbReference type="ChEBI" id="CHEBI:60344"/>
    </cofactor>
</comment>
<name>B8M7R5_TALSN</name>
<dbReference type="GO" id="GO:0020037">
    <property type="term" value="F:heme binding"/>
    <property type="evidence" value="ECO:0007669"/>
    <property type="project" value="InterPro"/>
</dbReference>
<evidence type="ECO:0000256" key="5">
    <source>
        <dbReference type="ARBA" id="ARBA00023004"/>
    </source>
</evidence>
<evidence type="ECO:0000256" key="7">
    <source>
        <dbReference type="SAM" id="MobiDB-lite"/>
    </source>
</evidence>
<dbReference type="EMBL" id="EQ962654">
    <property type="protein sequence ID" value="EED19794.1"/>
    <property type="molecule type" value="Genomic_DNA"/>
</dbReference>
<dbReference type="InParanoid" id="B8M7R5"/>
<evidence type="ECO:0000256" key="2">
    <source>
        <dbReference type="ARBA" id="ARBA00022559"/>
    </source>
</evidence>
<dbReference type="PhylomeDB" id="B8M7R5"/>
<keyword evidence="11" id="KW-1185">Reference proteome</keyword>
<dbReference type="PANTHER" id="PTHR30521">
    <property type="entry name" value="DEFERROCHELATASE/PEROXIDASE"/>
    <property type="match status" value="1"/>
</dbReference>
<evidence type="ECO:0000313" key="10">
    <source>
        <dbReference type="EMBL" id="EED19794.1"/>
    </source>
</evidence>
<keyword evidence="3" id="KW-0479">Metal-binding</keyword>
<dbReference type="STRING" id="441959.B8M7R5"/>
<dbReference type="AlphaFoldDB" id="B8M7R5"/>
<evidence type="ECO:0000256" key="4">
    <source>
        <dbReference type="ARBA" id="ARBA00023002"/>
    </source>
</evidence>
<feature type="domain" description="Dyp-type peroxidase C-terminal" evidence="9">
    <location>
        <begin position="203"/>
        <end position="368"/>
    </location>
</feature>
<evidence type="ECO:0000259" key="9">
    <source>
        <dbReference type="Pfam" id="PF20628"/>
    </source>
</evidence>
<dbReference type="OrthoDB" id="76259at2759"/>
<gene>
    <name evidence="10" type="ORF">TSTA_030600</name>
</gene>
<dbReference type="SUPFAM" id="SSF54909">
    <property type="entry name" value="Dimeric alpha+beta barrel"/>
    <property type="match status" value="1"/>
</dbReference>
<dbReference type="InterPro" id="IPR006314">
    <property type="entry name" value="Dyp_peroxidase"/>
</dbReference>
<dbReference type="OMA" id="QQEAIIG"/>
<dbReference type="Proteomes" id="UP000001745">
    <property type="component" value="Unassembled WGS sequence"/>
</dbReference>